<dbReference type="Proteomes" id="UP000238479">
    <property type="component" value="Chromosome 5"/>
</dbReference>
<evidence type="ECO:0000256" key="3">
    <source>
        <dbReference type="ARBA" id="ARBA00022827"/>
    </source>
</evidence>
<dbReference type="PANTHER" id="PTHR46496">
    <property type="match status" value="1"/>
</dbReference>
<comment type="caution">
    <text evidence="5">The sequence shown here is derived from an EMBL/GenBank/DDBJ whole genome shotgun (WGS) entry which is preliminary data.</text>
</comment>
<comment type="cofactor">
    <cofactor evidence="1">
        <name>FAD</name>
        <dbReference type="ChEBI" id="CHEBI:57692"/>
    </cofactor>
</comment>
<organism evidence="5 6">
    <name type="scientific">Rosa chinensis</name>
    <name type="common">China rose</name>
    <dbReference type="NCBI Taxonomy" id="74649"/>
    <lineage>
        <taxon>Eukaryota</taxon>
        <taxon>Viridiplantae</taxon>
        <taxon>Streptophyta</taxon>
        <taxon>Embryophyta</taxon>
        <taxon>Tracheophyta</taxon>
        <taxon>Spermatophyta</taxon>
        <taxon>Magnoliopsida</taxon>
        <taxon>eudicotyledons</taxon>
        <taxon>Gunneridae</taxon>
        <taxon>Pentapetalae</taxon>
        <taxon>rosids</taxon>
        <taxon>fabids</taxon>
        <taxon>Rosales</taxon>
        <taxon>Rosaceae</taxon>
        <taxon>Rosoideae</taxon>
        <taxon>Rosoideae incertae sedis</taxon>
        <taxon>Rosa</taxon>
    </lineage>
</organism>
<dbReference type="STRING" id="74649.A0A2P6QIC5"/>
<evidence type="ECO:0000313" key="6">
    <source>
        <dbReference type="Proteomes" id="UP000238479"/>
    </source>
</evidence>
<accession>A0A2P6QIC5</accession>
<dbReference type="PANTHER" id="PTHR46496:SF1">
    <property type="entry name" value="ZEAXANTHIN EPOXIDASE, CHLOROPLASTIC"/>
    <property type="match status" value="1"/>
</dbReference>
<proteinExistence type="predicted"/>
<sequence>MLEKALKKSSEVGTLPDIAASLRSYETSRKLRVAIIHGMTRMAAIMAST</sequence>
<dbReference type="EC" id="1.14.15.21" evidence="5"/>
<dbReference type="EMBL" id="PDCK01000043">
    <property type="protein sequence ID" value="PRQ33913.1"/>
    <property type="molecule type" value="Genomic_DNA"/>
</dbReference>
<gene>
    <name evidence="5" type="ORF">RchiOBHm_Chr5g0062971</name>
</gene>
<evidence type="ECO:0000313" key="5">
    <source>
        <dbReference type="EMBL" id="PRQ33913.1"/>
    </source>
</evidence>
<dbReference type="AlphaFoldDB" id="A0A2P6QIC5"/>
<keyword evidence="6" id="KW-1185">Reference proteome</keyword>
<name>A0A2P6QIC5_ROSCH</name>
<dbReference type="Gramene" id="PRQ33913">
    <property type="protein sequence ID" value="PRQ33913"/>
    <property type="gene ID" value="RchiOBHm_Chr5g0062971"/>
</dbReference>
<keyword evidence="4 5" id="KW-0560">Oxidoreductase</keyword>
<protein>
    <submittedName>
        <fullName evidence="5">Putative zeaxanthin epoxidase</fullName>
        <ecNumber evidence="5">1.14.15.21</ecNumber>
    </submittedName>
</protein>
<keyword evidence="2" id="KW-0285">Flavoprotein</keyword>
<evidence type="ECO:0000256" key="1">
    <source>
        <dbReference type="ARBA" id="ARBA00001974"/>
    </source>
</evidence>
<reference evidence="5 6" key="1">
    <citation type="journal article" date="2018" name="Nat. Genet.">
        <title>The Rosa genome provides new insights in the design of modern roses.</title>
        <authorList>
            <person name="Bendahmane M."/>
        </authorList>
    </citation>
    <scope>NUCLEOTIDE SEQUENCE [LARGE SCALE GENOMIC DNA]</scope>
    <source>
        <strain evidence="6">cv. Old Blush</strain>
    </source>
</reference>
<evidence type="ECO:0000256" key="2">
    <source>
        <dbReference type="ARBA" id="ARBA00022630"/>
    </source>
</evidence>
<keyword evidence="3" id="KW-0274">FAD</keyword>
<evidence type="ECO:0000256" key="4">
    <source>
        <dbReference type="ARBA" id="ARBA00023002"/>
    </source>
</evidence>
<dbReference type="GO" id="GO:0052662">
    <property type="term" value="F:zeaxanthin epoxidase activity"/>
    <property type="evidence" value="ECO:0007669"/>
    <property type="project" value="UniProtKB-EC"/>
</dbReference>